<dbReference type="Proteomes" id="UP000243430">
    <property type="component" value="Segment"/>
</dbReference>
<feature type="transmembrane region" description="Helical" evidence="1">
    <location>
        <begin position="32"/>
        <end position="56"/>
    </location>
</feature>
<keyword evidence="3" id="KW-1185">Reference proteome</keyword>
<name>F6GQ90_9VIRU</name>
<proteinExistence type="predicted"/>
<keyword evidence="1" id="KW-1133">Transmembrane helix</keyword>
<feature type="transmembrane region" description="Helical" evidence="1">
    <location>
        <begin position="6"/>
        <end position="25"/>
    </location>
</feature>
<keyword evidence="1" id="KW-0812">Transmembrane</keyword>
<organism evidence="2 3">
    <name type="scientific">white sturgeon herpesvirus 2</name>
    <dbReference type="NCBI Taxonomy" id="320884"/>
    <lineage>
        <taxon>Viruses</taxon>
        <taxon>Duplodnaviria</taxon>
        <taxon>Heunggongvirae</taxon>
        <taxon>Peploviricota</taxon>
        <taxon>Herviviricetes</taxon>
        <taxon>Herpesvirales</taxon>
        <taxon>Alloherpesviridae</taxon>
        <taxon>Ictavirus</taxon>
        <taxon>Ictavirus acipenseridallo2</taxon>
    </lineage>
</organism>
<feature type="transmembrane region" description="Helical" evidence="1">
    <location>
        <begin position="81"/>
        <end position="99"/>
    </location>
</feature>
<reference evidence="2 3" key="2">
    <citation type="journal article" date="2011" name="Arch. Virol.">
        <title>Partial genome characterization of acipenserid herpesvirus 2: taxonomical proposal for the demarcation of three subfamilies in Alloherpesviridae.</title>
        <authorList>
            <person name="Doszpoly A."/>
            <person name="Somogyi V."/>
            <person name="Lapatra S.E."/>
            <person name="Benko M."/>
        </authorList>
    </citation>
    <scope>NUCLEOTIDE SEQUENCE [LARGE SCALE GENOMIC DNA]</scope>
    <source>
        <strain evidence="3">SRWSHV (Snake River White Sturgeon Herpesvirus)</strain>
    </source>
</reference>
<dbReference type="GeneID" id="40524635"/>
<reference evidence="2 3" key="1">
    <citation type="journal article" date="2008" name="Arch. Virol.">
        <title>Molecular confirmation of a new herpesvirus from catfish (Ameiurus melas) by testing the performance of a novel PCR method, designed to target the DNA polymerase gene of alloherpesviruses.</title>
        <authorList>
            <person name="Doszpoly A."/>
            <person name="Kovacs E.R."/>
            <person name="Bovo G."/>
            <person name="LaPatra S.E."/>
            <person name="Harrach B."/>
            <person name="Benko M."/>
        </authorList>
    </citation>
    <scope>NUCLEOTIDE SEQUENCE [LARGE SCALE GENOMIC DNA]</scope>
    <source>
        <strain evidence="3">SRWSHV (Snake River White Sturgeon Herpesvirus)</strain>
    </source>
</reference>
<accession>F6GQ90</accession>
<evidence type="ECO:0000313" key="3">
    <source>
        <dbReference type="Proteomes" id="UP000243430"/>
    </source>
</evidence>
<sequence>MAIIKSGIVILCILCHLSVLIGNATTSLCSQLFLILHLCVCAYTLFISIAMLSIYYTKSILSTDSTPTLVYVKPSCRTTDPFWGVFSLLNLIINCGLLLEVLTKVHFSNPYLCIILLNTFLAHVCIALLFKIFLSWSLDGRGSYLSLYTF</sequence>
<reference evidence="2 3" key="3">
    <citation type="journal article" date="2011" name="Intervirology">
        <title>Comparative analysis of a conserved gene block from the genome of the members of the genus ictalurivirus.</title>
        <authorList>
            <person name="Doszpoly A."/>
            <person name="Benko M."/>
            <person name="Bovo G."/>
            <person name="Lapatra S.E."/>
            <person name="Harrach B."/>
        </authorList>
    </citation>
    <scope>NUCLEOTIDE SEQUENCE [LARGE SCALE GENOMIC DNA]</scope>
    <source>
        <strain evidence="3">SRWSHV (Snake River White Sturgeon Herpesvirus)</strain>
    </source>
</reference>
<dbReference type="EMBL" id="FJ815289">
    <property type="protein sequence ID" value="AEF97710.1"/>
    <property type="molecule type" value="Genomic_DNA"/>
</dbReference>
<evidence type="ECO:0000313" key="2">
    <source>
        <dbReference type="EMBL" id="AEF97710.1"/>
    </source>
</evidence>
<dbReference type="RefSeq" id="YP_009664592.1">
    <property type="nucleotide sequence ID" value="NC_043042.1"/>
</dbReference>
<evidence type="ECO:0000256" key="1">
    <source>
        <dbReference type="SAM" id="Phobius"/>
    </source>
</evidence>
<dbReference type="KEGG" id="vg:40524635"/>
<keyword evidence="1" id="KW-0472">Membrane</keyword>
<protein>
    <submittedName>
        <fullName evidence="2">ORF87</fullName>
    </submittedName>
</protein>
<feature type="transmembrane region" description="Helical" evidence="1">
    <location>
        <begin position="111"/>
        <end position="134"/>
    </location>
</feature>